<accession>A0ABS3CN56</accession>
<reference evidence="3 4" key="1">
    <citation type="submission" date="2021-03" db="EMBL/GenBank/DDBJ databases">
        <title>novel species isolated from a fishpond in China.</title>
        <authorList>
            <person name="Lu H."/>
            <person name="Cai Z."/>
        </authorList>
    </citation>
    <scope>NUCLEOTIDE SEQUENCE [LARGE SCALE GENOMIC DNA]</scope>
    <source>
        <strain evidence="3 4">YJ13C</strain>
    </source>
</reference>
<evidence type="ECO:0000313" key="3">
    <source>
        <dbReference type="EMBL" id="MBN7817675.1"/>
    </source>
</evidence>
<evidence type="ECO:0000256" key="1">
    <source>
        <dbReference type="SAM" id="MobiDB-lite"/>
    </source>
</evidence>
<dbReference type="InterPro" id="IPR005094">
    <property type="entry name" value="Endonuclease_MobA/VirD2"/>
</dbReference>
<feature type="region of interest" description="Disordered" evidence="1">
    <location>
        <begin position="421"/>
        <end position="442"/>
    </location>
</feature>
<comment type="caution">
    <text evidence="3">The sequence shown here is derived from an EMBL/GenBank/DDBJ whole genome shotgun (WGS) entry which is preliminary data.</text>
</comment>
<sequence>MRVKILSSTSSFNGVTYNTNKTQNEKGELTRLRNFGYLQDTKEVGPHEVKNYLMAHSNRNSIVKDKQFHAMISCKGREYSKEQLSDIAHEWVDKMGYGSNPFLIVFHKDTANNHVHIVSSRIDKEGKKINDSFEKLRAQEAINEIMRLNPKHEAGKAVEKLREFHFSTKAQGMMILENLGFKLREKNEQLELIKYGSVQGAIPMSEINQKIQSYELNKSRAFQLKAILDKYSKVYQTKPVPLFEPTHGGKNQKHYGYRSDLGDFLKDKFGIELKFHGKEGRTPYGYSIIDNSSRIIFKGSEVFPLKSLMEQEGVRKTYQSKDKIKELLVDKIGGKVKLQSALNDFPTVRKGMEFHSLQFENRDGNSYLKTSQGDILTKDILSPDQQLALAKYFSESGDQSRTQAQEEFDLIPTLNIADDVDDEAVHGRRRNKKRKGENEITR</sequence>
<evidence type="ECO:0000313" key="4">
    <source>
        <dbReference type="Proteomes" id="UP000664480"/>
    </source>
</evidence>
<organism evidence="3 4">
    <name type="scientific">Algoriphagus pacificus</name>
    <dbReference type="NCBI Taxonomy" id="2811234"/>
    <lineage>
        <taxon>Bacteria</taxon>
        <taxon>Pseudomonadati</taxon>
        <taxon>Bacteroidota</taxon>
        <taxon>Cytophagia</taxon>
        <taxon>Cytophagales</taxon>
        <taxon>Cyclobacteriaceae</taxon>
        <taxon>Algoriphagus</taxon>
    </lineage>
</organism>
<keyword evidence="4" id="KW-1185">Reference proteome</keyword>
<evidence type="ECO:0000259" key="2">
    <source>
        <dbReference type="Pfam" id="PF03432"/>
    </source>
</evidence>
<proteinExistence type="predicted"/>
<dbReference type="RefSeq" id="WP_206588336.1">
    <property type="nucleotide sequence ID" value="NZ_JAFKCU010000006.1"/>
</dbReference>
<feature type="domain" description="MobA/VirD2-like nuclease" evidence="2">
    <location>
        <begin position="17"/>
        <end position="147"/>
    </location>
</feature>
<name>A0ABS3CN56_9BACT</name>
<protein>
    <submittedName>
        <fullName evidence="3">Relaxase/mobilization nuclease domain-containing protein</fullName>
    </submittedName>
</protein>
<dbReference type="Proteomes" id="UP000664480">
    <property type="component" value="Unassembled WGS sequence"/>
</dbReference>
<dbReference type="Pfam" id="PF03432">
    <property type="entry name" value="Relaxase"/>
    <property type="match status" value="1"/>
</dbReference>
<dbReference type="EMBL" id="JAFKCU010000006">
    <property type="protein sequence ID" value="MBN7817675.1"/>
    <property type="molecule type" value="Genomic_DNA"/>
</dbReference>
<gene>
    <name evidence="3" type="ORF">J0A69_19690</name>
</gene>